<evidence type="ECO:0008006" key="4">
    <source>
        <dbReference type="Google" id="ProtNLM"/>
    </source>
</evidence>
<sequence>MRTRVTSAVLFTAAMLSLAACSDDKKSDAGAATPATAAASAPAATTAAAAASGASDKEICEGVNKAGEAMKADLIAAMAKANGELPPVADVKKLLGAFNTAVLAVTPADSTSKAGVAALQMAADSTKIAAAADPITAMEDPAYEKAGNDLEAACKAVGVKFIN</sequence>
<dbReference type="AlphaFoldDB" id="A0A239JBV0"/>
<keyword evidence="3" id="KW-1185">Reference proteome</keyword>
<dbReference type="Proteomes" id="UP000198415">
    <property type="component" value="Unassembled WGS sequence"/>
</dbReference>
<feature type="signal peptide" evidence="1">
    <location>
        <begin position="1"/>
        <end position="22"/>
    </location>
</feature>
<dbReference type="RefSeq" id="WP_143232895.1">
    <property type="nucleotide sequence ID" value="NZ_BOMU01000118.1"/>
</dbReference>
<feature type="chain" id="PRO_5038840710" description="Lipoprotein" evidence="1">
    <location>
        <begin position="23"/>
        <end position="163"/>
    </location>
</feature>
<gene>
    <name evidence="2" type="ORF">SAMN06264365_13421</name>
</gene>
<name>A0A239JBV0_9ACTN</name>
<keyword evidence="1" id="KW-0732">Signal</keyword>
<reference evidence="2 3" key="1">
    <citation type="submission" date="2017-06" db="EMBL/GenBank/DDBJ databases">
        <authorList>
            <person name="Kim H.J."/>
            <person name="Triplett B.A."/>
        </authorList>
    </citation>
    <scope>NUCLEOTIDE SEQUENCE [LARGE SCALE GENOMIC DNA]</scope>
    <source>
        <strain evidence="2 3">DSM 43151</strain>
    </source>
</reference>
<protein>
    <recommendedName>
        <fullName evidence="4">Lipoprotein</fullName>
    </recommendedName>
</protein>
<evidence type="ECO:0000256" key="1">
    <source>
        <dbReference type="SAM" id="SignalP"/>
    </source>
</evidence>
<dbReference type="PROSITE" id="PS51257">
    <property type="entry name" value="PROKAR_LIPOPROTEIN"/>
    <property type="match status" value="1"/>
</dbReference>
<evidence type="ECO:0000313" key="2">
    <source>
        <dbReference type="EMBL" id="SNT03391.1"/>
    </source>
</evidence>
<dbReference type="OrthoDB" id="3397569at2"/>
<proteinExistence type="predicted"/>
<organism evidence="2 3">
    <name type="scientific">Actinoplanes regularis</name>
    <dbReference type="NCBI Taxonomy" id="52697"/>
    <lineage>
        <taxon>Bacteria</taxon>
        <taxon>Bacillati</taxon>
        <taxon>Actinomycetota</taxon>
        <taxon>Actinomycetes</taxon>
        <taxon>Micromonosporales</taxon>
        <taxon>Micromonosporaceae</taxon>
        <taxon>Actinoplanes</taxon>
    </lineage>
</organism>
<accession>A0A239JBV0</accession>
<dbReference type="EMBL" id="FZNR01000034">
    <property type="protein sequence ID" value="SNT03391.1"/>
    <property type="molecule type" value="Genomic_DNA"/>
</dbReference>
<evidence type="ECO:0000313" key="3">
    <source>
        <dbReference type="Proteomes" id="UP000198415"/>
    </source>
</evidence>